<evidence type="ECO:0000256" key="4">
    <source>
        <dbReference type="ARBA" id="ARBA00022801"/>
    </source>
</evidence>
<dbReference type="InterPro" id="IPR034101">
    <property type="entry name" value="Lsm4"/>
</dbReference>
<dbReference type="InterPro" id="IPR010920">
    <property type="entry name" value="LSM_dom_sf"/>
</dbReference>
<evidence type="ECO:0000259" key="7">
    <source>
        <dbReference type="PROSITE" id="PS50056"/>
    </source>
</evidence>
<dbReference type="GO" id="GO:0042995">
    <property type="term" value="C:cell projection"/>
    <property type="evidence" value="ECO:0007669"/>
    <property type="project" value="TreeGrafter"/>
</dbReference>
<dbReference type="GO" id="GO:0043491">
    <property type="term" value="P:phosphatidylinositol 3-kinase/protein kinase B signal transduction"/>
    <property type="evidence" value="ECO:0007669"/>
    <property type="project" value="TreeGrafter"/>
</dbReference>
<dbReference type="GeneID" id="55994505"/>
<dbReference type="InterPro" id="IPR029021">
    <property type="entry name" value="Prot-tyrosine_phosphatase-like"/>
</dbReference>
<evidence type="ECO:0000313" key="11">
    <source>
        <dbReference type="Proteomes" id="UP000509510"/>
    </source>
</evidence>
<keyword evidence="11" id="KW-1185">Reference proteome</keyword>
<comment type="subunit">
    <text evidence="5">Component of the heptameric LSM1-LSM7 complex, which consists of LSM1, LSM2, LSM3, LSM4, LSM5, LSM6 and LSM7. Component of the heptameric LSM2-LSM8 complex, which consists of LSM2, LSM3, LSM4, LSM5, LSM6, LSM7 and LSM8. The LSm subunits form a seven-membered ring structure with a doughnut shape.</text>
</comment>
<dbReference type="InterPro" id="IPR002885">
    <property type="entry name" value="PPR_rpt"/>
</dbReference>
<dbReference type="PANTHER" id="PTHR12305:SF81">
    <property type="entry name" value="PHOSPHATIDYLINOSITOL 3,4,5-TRISPHOSPHATE 3-PHOSPHATASE AND DUAL-SPECIFICITY PROTEIN PHOSPHATASE PTEN"/>
    <property type="match status" value="1"/>
</dbReference>
<dbReference type="GO" id="GO:0004725">
    <property type="term" value="F:protein tyrosine phosphatase activity"/>
    <property type="evidence" value="ECO:0007669"/>
    <property type="project" value="TreeGrafter"/>
</dbReference>
<dbReference type="GO" id="GO:0005886">
    <property type="term" value="C:plasma membrane"/>
    <property type="evidence" value="ECO:0007669"/>
    <property type="project" value="TreeGrafter"/>
</dbReference>
<dbReference type="InterPro" id="IPR029023">
    <property type="entry name" value="Tensin_phosphatase"/>
</dbReference>
<name>A0A7H8R0J1_TALRU</name>
<dbReference type="InterPro" id="IPR000387">
    <property type="entry name" value="Tyr_Pase_dom"/>
</dbReference>
<dbReference type="InterPro" id="IPR016130">
    <property type="entry name" value="Tyr_Pase_AS"/>
</dbReference>
<feature type="region of interest" description="Disordered" evidence="6">
    <location>
        <begin position="81"/>
        <end position="119"/>
    </location>
</feature>
<feature type="region of interest" description="Disordered" evidence="6">
    <location>
        <begin position="1134"/>
        <end position="1158"/>
    </location>
</feature>
<proteinExistence type="predicted"/>
<dbReference type="Pfam" id="PF23276">
    <property type="entry name" value="TPR_24"/>
    <property type="match status" value="1"/>
</dbReference>
<feature type="compositionally biased region" description="Polar residues" evidence="6">
    <location>
        <begin position="1138"/>
        <end position="1152"/>
    </location>
</feature>
<feature type="compositionally biased region" description="Low complexity" evidence="6">
    <location>
        <begin position="186"/>
        <end position="202"/>
    </location>
</feature>
<feature type="domain" description="Phosphatase tensin-type" evidence="8">
    <location>
        <begin position="676"/>
        <end position="872"/>
    </location>
</feature>
<accession>A0A7H8R0J1</accession>
<dbReference type="FunFam" id="2.30.30.100:FF:000024">
    <property type="entry name" value="U6 snRNA-associated Sm-like protein LSm4"/>
    <property type="match status" value="1"/>
</dbReference>
<dbReference type="KEGG" id="trg:TRUGW13939_07012"/>
<dbReference type="EC" id="3.1.3.67" evidence="1"/>
<dbReference type="Proteomes" id="UP000509510">
    <property type="component" value="Chromosome IV"/>
</dbReference>
<dbReference type="CDD" id="cd01723">
    <property type="entry name" value="LSm4"/>
    <property type="match status" value="1"/>
</dbReference>
<dbReference type="GO" id="GO:0005829">
    <property type="term" value="C:cytosol"/>
    <property type="evidence" value="ECO:0007669"/>
    <property type="project" value="TreeGrafter"/>
</dbReference>
<dbReference type="GO" id="GO:0003723">
    <property type="term" value="F:RNA binding"/>
    <property type="evidence" value="ECO:0007669"/>
    <property type="project" value="InterPro"/>
</dbReference>
<feature type="domain" description="Sm" evidence="9">
    <location>
        <begin position="2"/>
        <end position="75"/>
    </location>
</feature>
<dbReference type="GO" id="GO:0000956">
    <property type="term" value="P:nuclear-transcribed mRNA catabolic process"/>
    <property type="evidence" value="ECO:0007669"/>
    <property type="project" value="InterPro"/>
</dbReference>
<feature type="region of interest" description="Disordered" evidence="6">
    <location>
        <begin position="779"/>
        <end position="800"/>
    </location>
</feature>
<evidence type="ECO:0000259" key="9">
    <source>
        <dbReference type="PROSITE" id="PS52002"/>
    </source>
</evidence>
<evidence type="ECO:0000256" key="6">
    <source>
        <dbReference type="SAM" id="MobiDB-lite"/>
    </source>
</evidence>
<evidence type="ECO:0000256" key="2">
    <source>
        <dbReference type="ARBA" id="ARBA00022728"/>
    </source>
</evidence>
<dbReference type="RefSeq" id="XP_035346047.1">
    <property type="nucleotide sequence ID" value="XM_035490154.1"/>
</dbReference>
<protein>
    <recommendedName>
        <fullName evidence="1">phosphatidylinositol-3,4,5-trisphosphate 3-phosphatase</fullName>
        <ecNumber evidence="1">3.1.3.67</ecNumber>
    </recommendedName>
</protein>
<dbReference type="NCBIfam" id="TIGR00756">
    <property type="entry name" value="PPR"/>
    <property type="match status" value="1"/>
</dbReference>
<dbReference type="InterPro" id="IPR057027">
    <property type="entry name" value="TPR_mt"/>
</dbReference>
<feature type="region of interest" description="Disordered" evidence="6">
    <location>
        <begin position="1105"/>
        <end position="1124"/>
    </location>
</feature>
<evidence type="ECO:0000259" key="8">
    <source>
        <dbReference type="PROSITE" id="PS51181"/>
    </source>
</evidence>
<keyword evidence="4" id="KW-0378">Hydrolase</keyword>
<reference evidence="11" key="1">
    <citation type="submission" date="2020-06" db="EMBL/GenBank/DDBJ databases">
        <title>A chromosome-scale genome assembly of Talaromyces rugulosus W13939.</title>
        <authorList>
            <person name="Wang B."/>
            <person name="Guo L."/>
            <person name="Ye K."/>
            <person name="Wang L."/>
        </authorList>
    </citation>
    <scope>NUCLEOTIDE SEQUENCE [LARGE SCALE GENOMIC DNA]</scope>
    <source>
        <strain evidence="11">W13939</strain>
    </source>
</reference>
<evidence type="ECO:0000313" key="10">
    <source>
        <dbReference type="EMBL" id="QKX59870.1"/>
    </source>
</evidence>
<dbReference type="Pfam" id="PF00782">
    <property type="entry name" value="DSPc"/>
    <property type="match status" value="1"/>
</dbReference>
<dbReference type="PROSITE" id="PS51181">
    <property type="entry name" value="PPASE_TENSIN"/>
    <property type="match status" value="1"/>
</dbReference>
<feature type="region of interest" description="Disordered" evidence="6">
    <location>
        <begin position="1210"/>
        <end position="1281"/>
    </location>
</feature>
<dbReference type="GO" id="GO:0051896">
    <property type="term" value="P:regulation of phosphatidylinositol 3-kinase/protein kinase B signal transduction"/>
    <property type="evidence" value="ECO:0007669"/>
    <property type="project" value="TreeGrafter"/>
</dbReference>
<feature type="compositionally biased region" description="Basic and acidic residues" evidence="6">
    <location>
        <begin position="1210"/>
        <end position="1219"/>
    </location>
</feature>
<feature type="domain" description="Tyrosine specific protein phosphatases" evidence="7">
    <location>
        <begin position="773"/>
        <end position="844"/>
    </location>
</feature>
<dbReference type="GO" id="GO:0000398">
    <property type="term" value="P:mRNA splicing, via spliceosome"/>
    <property type="evidence" value="ECO:0007669"/>
    <property type="project" value="InterPro"/>
</dbReference>
<dbReference type="PROSITE" id="PS00383">
    <property type="entry name" value="TYR_PHOSPHATASE_1"/>
    <property type="match status" value="1"/>
</dbReference>
<dbReference type="GO" id="GO:0005681">
    <property type="term" value="C:spliceosomal complex"/>
    <property type="evidence" value="ECO:0007669"/>
    <property type="project" value="UniProtKB-KW"/>
</dbReference>
<dbReference type="SUPFAM" id="SSF50182">
    <property type="entry name" value="Sm-like ribonucleoproteins"/>
    <property type="match status" value="1"/>
</dbReference>
<evidence type="ECO:0000256" key="3">
    <source>
        <dbReference type="ARBA" id="ARBA00022737"/>
    </source>
</evidence>
<dbReference type="EMBL" id="CP055901">
    <property type="protein sequence ID" value="QKX59870.1"/>
    <property type="molecule type" value="Genomic_DNA"/>
</dbReference>
<dbReference type="InterPro" id="IPR011990">
    <property type="entry name" value="TPR-like_helical_dom_sf"/>
</dbReference>
<dbReference type="PROSITE" id="PS52002">
    <property type="entry name" value="SM"/>
    <property type="match status" value="1"/>
</dbReference>
<dbReference type="InterPro" id="IPR000340">
    <property type="entry name" value="Dual-sp_phosphatase_cat-dom"/>
</dbReference>
<keyword evidence="3" id="KW-0677">Repeat</keyword>
<dbReference type="SUPFAM" id="SSF52799">
    <property type="entry name" value="(Phosphotyrosine protein) phosphatases II"/>
    <property type="match status" value="1"/>
</dbReference>
<dbReference type="InterPro" id="IPR051281">
    <property type="entry name" value="Dual-spec_lipid-protein_phosph"/>
</dbReference>
<sequence length="1281" mass="144192">MLPLGLLTAAQGHPMLVELKNGETLNGHLVNCDNWMNLTLKEVVQTSPEGDRFYRLPEVYVRGNNIKYLRVPEEIIDIVKEQQQQNQGSHRGGRGGRGDGRDRGRGGRGGRGRGRGRDLNLILPKTMRRPPLTIDGLWYCLCPSFQPSSLHRVVAPLRGQQKVARRCLTSESASPGETFRRLELTHTTTNQTTNENSNTTTNLPGKSDGRDRWSAPRSNRHRWQTPEPTLEERLEEQSSQRLTEIPRIASILQEIFRSRHVSPNSQHYKALILANIDRKRGSSKHVRELLSEMEAKEITADSATLHAALETLAVHPDYLLRQEIIAALRTRWLSLSPAGWHHLTTGLIRDGQLELALNRIDLMEIQGIRLEQWLHSLLIYNLCAVGEYDEVIRLMQRRGMKLNNISKKLWVYLLDEAIRASHLKLASYIWKNTVDMSYADLNAPRCSRILDLASHHGDIQLAESAFRQIIVLEQPLLQEDYEQLAHGYAKAGDFKLAFEILCRMQGEGFPIRPESIRAVLLSLQETISHPAQVWKSMVDLKQQNLDIPVGLANIAIEYCDAALASDSFFKSEAMEVALDIYKDIFDMCPGGADTHTFNLLFAICRRQNRPDAFTFLAREMAALEVEPDQTTLEHFILVCLEVKNYHSAYMYAMDLTNRGWVPSVKASILRQIVAGPRLQHPETGLDLCYATDFLIVTSGPSSTYPRRAYRNPTDALVRFLDKKHGENWAIWEFRAEGTGYPDSEVHGRIHHFPFPDHHPPPFALIPAMMASMRNWLKEGTSDVNKQHQHHGSTLSTSSSKEKRKVAVVHCKAGKGRSGTVSCSYLISQEGWTMEDALKRFTERRMRSGFGEGVSIPSQLRWIRYVNTWTNSMNKTYVERPVEILEVHVWGLRDGVKIAVEGYVDEGRKIKCFHLFKRRERIIVHEGNNKSDSNSRVGSDKETLRKKVTSASSLSSSSIYQPALATETVTSPESSGDLREDTAQLSAAILRPDKPVILPTSDVNIDFERRTKAAYTGWAMVTSIAHVWFNAFFEGGDEHDSGIFECEWDKLDGIKGTSRKGARALERVKVVWRYPSKAQLEGESPVEQPEPQDIHEIPGQVMTLPKPGEPVHESHAADWRGDNVVRESRDEQEYIENYSVDNPTTSPLSSGDITRQDDSTRQIIGHQNIVSDESTGTKGSRHTLATEASVAAASAITSAVNKVSHLGRELGLRRQTDTSKDVSLASSVEDLSQSQKATNQEAESSPLQKQDLKEGEDSDSEMEGVKPFYENGNVNRKGKSDS</sequence>
<organism evidence="10 11">
    <name type="scientific">Talaromyces rugulosus</name>
    <name type="common">Penicillium rugulosum</name>
    <dbReference type="NCBI Taxonomy" id="121627"/>
    <lineage>
        <taxon>Eukaryota</taxon>
        <taxon>Fungi</taxon>
        <taxon>Dikarya</taxon>
        <taxon>Ascomycota</taxon>
        <taxon>Pezizomycotina</taxon>
        <taxon>Eurotiomycetes</taxon>
        <taxon>Eurotiomycetidae</taxon>
        <taxon>Eurotiales</taxon>
        <taxon>Trichocomaceae</taxon>
        <taxon>Talaromyces</taxon>
        <taxon>Talaromyces sect. Islandici</taxon>
    </lineage>
</organism>
<dbReference type="Gene3D" id="2.30.30.100">
    <property type="match status" value="1"/>
</dbReference>
<feature type="compositionally biased region" description="Polar residues" evidence="6">
    <location>
        <begin position="1223"/>
        <end position="1247"/>
    </location>
</feature>
<dbReference type="PANTHER" id="PTHR12305">
    <property type="entry name" value="PHOSPHATASE WITH HOMOLOGY TO TENSIN"/>
    <property type="match status" value="1"/>
</dbReference>
<dbReference type="SMART" id="SM00651">
    <property type="entry name" value="Sm"/>
    <property type="match status" value="1"/>
</dbReference>
<dbReference type="GO" id="GO:0046856">
    <property type="term" value="P:phosphatidylinositol dephosphorylation"/>
    <property type="evidence" value="ECO:0007669"/>
    <property type="project" value="TreeGrafter"/>
</dbReference>
<feature type="region of interest" description="Disordered" evidence="6">
    <location>
        <begin position="186"/>
        <end position="238"/>
    </location>
</feature>
<dbReference type="PROSITE" id="PS50056">
    <property type="entry name" value="TYR_PHOSPHATASE_2"/>
    <property type="match status" value="1"/>
</dbReference>
<feature type="compositionally biased region" description="Basic and acidic residues" evidence="6">
    <location>
        <begin position="1108"/>
        <end position="1124"/>
    </location>
</feature>
<keyword evidence="2" id="KW-0508">mRNA splicing</keyword>
<dbReference type="OrthoDB" id="16692at2759"/>
<dbReference type="InterPro" id="IPR047575">
    <property type="entry name" value="Sm"/>
</dbReference>
<evidence type="ECO:0000256" key="1">
    <source>
        <dbReference type="ARBA" id="ARBA00013015"/>
    </source>
</evidence>
<keyword evidence="2" id="KW-0507">mRNA processing</keyword>
<dbReference type="GO" id="GO:0016314">
    <property type="term" value="F:phosphatidylinositol-3,4,5-trisphosphate 3-phosphatase activity"/>
    <property type="evidence" value="ECO:0007669"/>
    <property type="project" value="UniProtKB-EC"/>
</dbReference>
<dbReference type="Gene3D" id="1.25.40.10">
    <property type="entry name" value="Tetratricopeptide repeat domain"/>
    <property type="match status" value="2"/>
</dbReference>
<dbReference type="Gene3D" id="3.90.190.10">
    <property type="entry name" value="Protein tyrosine phosphatase superfamily"/>
    <property type="match status" value="1"/>
</dbReference>
<dbReference type="Pfam" id="PF01423">
    <property type="entry name" value="LSM"/>
    <property type="match status" value="1"/>
</dbReference>
<keyword evidence="2" id="KW-0747">Spliceosome</keyword>
<dbReference type="InterPro" id="IPR001163">
    <property type="entry name" value="Sm_dom_euk/arc"/>
</dbReference>
<evidence type="ECO:0000256" key="5">
    <source>
        <dbReference type="ARBA" id="ARBA00025892"/>
    </source>
</evidence>
<gene>
    <name evidence="10" type="ORF">TRUGW13939_07012</name>
</gene>
<feature type="compositionally biased region" description="Basic and acidic residues" evidence="6">
    <location>
        <begin position="96"/>
        <end position="105"/>
    </location>
</feature>